<feature type="transmembrane region" description="Helical" evidence="3">
    <location>
        <begin position="20"/>
        <end position="38"/>
    </location>
</feature>
<keyword evidence="3" id="KW-1133">Transmembrane helix</keyword>
<accession>A0A3M7R5D5</accession>
<evidence type="ECO:0000259" key="4">
    <source>
        <dbReference type="Pfam" id="PF03915"/>
    </source>
</evidence>
<evidence type="ECO:0000256" key="3">
    <source>
        <dbReference type="SAM" id="Phobius"/>
    </source>
</evidence>
<evidence type="ECO:0000256" key="1">
    <source>
        <dbReference type="ARBA" id="ARBA00023054"/>
    </source>
</evidence>
<keyword evidence="3" id="KW-0812">Transmembrane</keyword>
<dbReference type="OrthoDB" id="6022652at2759"/>
<feature type="compositionally biased region" description="Polar residues" evidence="2">
    <location>
        <begin position="516"/>
        <end position="525"/>
    </location>
</feature>
<feature type="region of interest" description="Disordered" evidence="2">
    <location>
        <begin position="273"/>
        <end position="297"/>
    </location>
</feature>
<dbReference type="Proteomes" id="UP000276133">
    <property type="component" value="Unassembled WGS sequence"/>
</dbReference>
<keyword evidence="6" id="KW-1185">Reference proteome</keyword>
<organism evidence="5 6">
    <name type="scientific">Brachionus plicatilis</name>
    <name type="common">Marine rotifer</name>
    <name type="synonym">Brachionus muelleri</name>
    <dbReference type="NCBI Taxonomy" id="10195"/>
    <lineage>
        <taxon>Eukaryota</taxon>
        <taxon>Metazoa</taxon>
        <taxon>Spiralia</taxon>
        <taxon>Gnathifera</taxon>
        <taxon>Rotifera</taxon>
        <taxon>Eurotatoria</taxon>
        <taxon>Monogononta</taxon>
        <taxon>Pseudotrocha</taxon>
        <taxon>Ploima</taxon>
        <taxon>Brachionidae</taxon>
        <taxon>Brachionus</taxon>
    </lineage>
</organism>
<name>A0A3M7R5D5_BRAPC</name>
<proteinExistence type="predicted"/>
<feature type="non-terminal residue" evidence="5">
    <location>
        <position position="1027"/>
    </location>
</feature>
<feature type="compositionally biased region" description="Low complexity" evidence="2">
    <location>
        <begin position="227"/>
        <end position="259"/>
    </location>
</feature>
<dbReference type="STRING" id="10195.A0A3M7R5D5"/>
<feature type="compositionally biased region" description="Basic and acidic residues" evidence="2">
    <location>
        <begin position="533"/>
        <end position="543"/>
    </location>
</feature>
<dbReference type="InterPro" id="IPR022782">
    <property type="entry name" value="AIP3-like_C"/>
</dbReference>
<evidence type="ECO:0000256" key="2">
    <source>
        <dbReference type="SAM" id="MobiDB-lite"/>
    </source>
</evidence>
<feature type="compositionally biased region" description="Low complexity" evidence="2">
    <location>
        <begin position="207"/>
        <end position="217"/>
    </location>
</feature>
<comment type="caution">
    <text evidence="5">The sequence shown here is derived from an EMBL/GenBank/DDBJ whole genome shotgun (WGS) entry which is preliminary data.</text>
</comment>
<evidence type="ECO:0000313" key="6">
    <source>
        <dbReference type="Proteomes" id="UP000276133"/>
    </source>
</evidence>
<keyword evidence="3" id="KW-0472">Membrane</keyword>
<dbReference type="EMBL" id="REGN01004239">
    <property type="protein sequence ID" value="RNA18458.1"/>
    <property type="molecule type" value="Genomic_DNA"/>
</dbReference>
<dbReference type="PANTHER" id="PTHR22741">
    <property type="entry name" value="P140CAP/SNIP-RELATED"/>
    <property type="match status" value="1"/>
</dbReference>
<evidence type="ECO:0000313" key="5">
    <source>
        <dbReference type="EMBL" id="RNA18458.1"/>
    </source>
</evidence>
<gene>
    <name evidence="5" type="ORF">BpHYR1_052143</name>
</gene>
<dbReference type="InterPro" id="IPR051825">
    <property type="entry name" value="SRCIN1"/>
</dbReference>
<dbReference type="GO" id="GO:0005737">
    <property type="term" value="C:cytoplasm"/>
    <property type="evidence" value="ECO:0007669"/>
    <property type="project" value="TreeGrafter"/>
</dbReference>
<keyword evidence="1" id="KW-0175">Coiled coil</keyword>
<sequence length="1027" mass="115472">MTIWKNFKEKVSSLRRLRLIQLLIPVIIFLTIDPFLTIKINKTNKKPKSGQDLNNLQSILRIGSSNCVNSNDLGSECIWIKQDSSTYTNSLLFDKEIDNFLSKKYFYLDEVYSNLVDLKKNENYLEMKKSKQQQTSGLISQDKQIVRSSSLAAAKNKLNKKVDFLDLKLNNCLNKSKKSENNSLPSSSQSSPKSTLSNQHSNEDSFVDSNFSSSSSEMIQPSKSSKKLSSLSSTSSGVGSSNVSSASSTTSESSSADFASSKLKKAPKAIISDDGDIEIENPNNCSKIPKPVEPPSRSSMRIIDQSVYKNEAKKYNNIYYVNAKNSMCLNNRCSQPSTPLQSAYHHQTFYQNQLAAAAAAAAAATTKANWTAKNSCGSDPNWISAPASYCGGQVQVYITKMCGQIKKDKEKQRDALMEYFKNQQLQEHLQKYSKNEMPNESLRSLSKQIGLEISCKMKNEVRLECKNPSAVELWHKLPRSRTQSASQERQLFRMFSFLNKKSSKKSQNESKLDLNGDTQFGSLRSNKSKKKSKQPEADSDKSSKKNASYFSSGYFTTGRMGKKKCSNSLGLCYLIYGPETKRTLLPSQVTGIDTVKALFVRAFAEKLTMGYLDDEKCVKIYIKDQIKDLFYQLDDMNDIKDKCVLKLVDISNAQPSNKMTQSQYCYSNLSEHQSATIDEKSSEKVPACPRSLSEPRIQIKKAAAPKPTYQNPIYNHPCQEYILTNQDLMNQTLNSNVETYDNLDGQSAHQSRIESKYVLPAPLSYHDRYNRSLNPIYNSMRIESRDAKSVDRDAVYKNGASAALKSEPPTPQLSRQSTINEHSFAQSVAAPKTKIGGADIDATEDDTISLPSSISARGFKNFHADFSKNLDSTEYDVECDDDEKTVNEENVVESCENSKLKMKLMQKQLETLTNLVHQALINKDLNRLEGIAHTAKFNQSRLMPMDVNKSSIGLLNDQAKQLKNDLNAIKKMHANFNFVVGESFREFVDQINDKLRGLCANEKNQNSRIDCLVNRYNSDFSKIENEL</sequence>
<dbReference type="Pfam" id="PF03915">
    <property type="entry name" value="AIP3"/>
    <property type="match status" value="1"/>
</dbReference>
<reference evidence="5 6" key="1">
    <citation type="journal article" date="2018" name="Sci. Rep.">
        <title>Genomic signatures of local adaptation to the degree of environmental predictability in rotifers.</title>
        <authorList>
            <person name="Franch-Gras L."/>
            <person name="Hahn C."/>
            <person name="Garcia-Roger E.M."/>
            <person name="Carmona M.J."/>
            <person name="Serra M."/>
            <person name="Gomez A."/>
        </authorList>
    </citation>
    <scope>NUCLEOTIDE SEQUENCE [LARGE SCALE GENOMIC DNA]</scope>
    <source>
        <strain evidence="5">HYR1</strain>
    </source>
</reference>
<feature type="compositionally biased region" description="Low complexity" evidence="2">
    <location>
        <begin position="181"/>
        <end position="198"/>
    </location>
</feature>
<dbReference type="AlphaFoldDB" id="A0A3M7R5D5"/>
<feature type="region of interest" description="Disordered" evidence="2">
    <location>
        <begin position="176"/>
        <end position="259"/>
    </location>
</feature>
<dbReference type="PANTHER" id="PTHR22741:SF10">
    <property type="entry name" value="COILED-COIL DOMAIN-CONTAINING PROTEIN CG32809"/>
    <property type="match status" value="1"/>
</dbReference>
<feature type="domain" description="Actin interacting protein 3-like C-terminal" evidence="4">
    <location>
        <begin position="573"/>
        <end position="685"/>
    </location>
</feature>
<protein>
    <submittedName>
        <fullName evidence="5">Actin interacting 3</fullName>
    </submittedName>
</protein>
<feature type="region of interest" description="Disordered" evidence="2">
    <location>
        <begin position="503"/>
        <end position="545"/>
    </location>
</feature>